<protein>
    <recommendedName>
        <fullName evidence="4">Retrotransposon Copia-like N-terminal domain-containing protein</fullName>
    </recommendedName>
</protein>
<sequence>MTQTSSDTATTLITLNPTSQLPIKLTSSGNFLTWQAKTTTLLLGYDLMSYVDSTFPCPSPFITDNNKQIANPSYKSWQRQDNLLRNAIMAFVDPCIASLVAFATTSKQAWQRLVTTYSNKFQARIYGLRENLTHVMKGTKSIAQYLSEIQFKEISAAIRARDHPITYEELYDKLSAREIFLTHEALKKDAQTISVHYTQHGQQNSNSNRSFNGNKATFNNNRKNGGTNGDQYSPPPLVDALSDVPTVPPVISNPSQDELSLLSQSQLSPPQHVSAPPSTSHEFTLALNISPPATSSTEVSLPHPKPPHIIT</sequence>
<dbReference type="AlphaFoldDB" id="A0A6A6KCQ9"/>
<evidence type="ECO:0000313" key="2">
    <source>
        <dbReference type="EMBL" id="KAF2286652.1"/>
    </source>
</evidence>
<dbReference type="Proteomes" id="UP000467840">
    <property type="component" value="Chromosome 3"/>
</dbReference>
<accession>A0A6A6KCQ9</accession>
<keyword evidence="3" id="KW-1185">Reference proteome</keyword>
<comment type="caution">
    <text evidence="2">The sequence shown here is derived from an EMBL/GenBank/DDBJ whole genome shotgun (WGS) entry which is preliminary data.</text>
</comment>
<dbReference type="PANTHER" id="PTHR47481:SF21">
    <property type="entry name" value="BASIC-LEUCINE ZIPPER TRANSCRIPTION FACTOR Q-RELATED"/>
    <property type="match status" value="1"/>
</dbReference>
<evidence type="ECO:0000256" key="1">
    <source>
        <dbReference type="SAM" id="MobiDB-lite"/>
    </source>
</evidence>
<evidence type="ECO:0000313" key="3">
    <source>
        <dbReference type="Proteomes" id="UP000467840"/>
    </source>
</evidence>
<reference evidence="2 3" key="1">
    <citation type="journal article" date="2020" name="Mol. Plant">
        <title>The Chromosome-Based Rubber Tree Genome Provides New Insights into Spurge Genome Evolution and Rubber Biosynthesis.</title>
        <authorList>
            <person name="Liu J."/>
            <person name="Shi C."/>
            <person name="Shi C.C."/>
            <person name="Li W."/>
            <person name="Zhang Q.J."/>
            <person name="Zhang Y."/>
            <person name="Li K."/>
            <person name="Lu H.F."/>
            <person name="Shi C."/>
            <person name="Zhu S.T."/>
            <person name="Xiao Z.Y."/>
            <person name="Nan H."/>
            <person name="Yue Y."/>
            <person name="Zhu X.G."/>
            <person name="Wu Y."/>
            <person name="Hong X.N."/>
            <person name="Fan G.Y."/>
            <person name="Tong Y."/>
            <person name="Zhang D."/>
            <person name="Mao C.L."/>
            <person name="Liu Y.L."/>
            <person name="Hao S.J."/>
            <person name="Liu W.Q."/>
            <person name="Lv M.Q."/>
            <person name="Zhang H.B."/>
            <person name="Liu Y."/>
            <person name="Hu-Tang G.R."/>
            <person name="Wang J.P."/>
            <person name="Wang J.H."/>
            <person name="Sun Y.H."/>
            <person name="Ni S.B."/>
            <person name="Chen W.B."/>
            <person name="Zhang X.C."/>
            <person name="Jiao Y.N."/>
            <person name="Eichler E.E."/>
            <person name="Li G.H."/>
            <person name="Liu X."/>
            <person name="Gao L.Z."/>
        </authorList>
    </citation>
    <scope>NUCLEOTIDE SEQUENCE [LARGE SCALE GENOMIC DNA]</scope>
    <source>
        <strain evidence="3">cv. GT1</strain>
        <tissue evidence="2">Leaf</tissue>
    </source>
</reference>
<dbReference type="Pfam" id="PF14223">
    <property type="entry name" value="Retrotran_gag_2"/>
    <property type="match status" value="1"/>
</dbReference>
<feature type="compositionally biased region" description="Low complexity" evidence="1">
    <location>
        <begin position="254"/>
        <end position="271"/>
    </location>
</feature>
<gene>
    <name evidence="2" type="ORF">GH714_023238</name>
</gene>
<feature type="compositionally biased region" description="Polar residues" evidence="1">
    <location>
        <begin position="198"/>
        <end position="231"/>
    </location>
</feature>
<organism evidence="2 3">
    <name type="scientific">Hevea brasiliensis</name>
    <name type="common">Para rubber tree</name>
    <name type="synonym">Siphonia brasiliensis</name>
    <dbReference type="NCBI Taxonomy" id="3981"/>
    <lineage>
        <taxon>Eukaryota</taxon>
        <taxon>Viridiplantae</taxon>
        <taxon>Streptophyta</taxon>
        <taxon>Embryophyta</taxon>
        <taxon>Tracheophyta</taxon>
        <taxon>Spermatophyta</taxon>
        <taxon>Magnoliopsida</taxon>
        <taxon>eudicotyledons</taxon>
        <taxon>Gunneridae</taxon>
        <taxon>Pentapetalae</taxon>
        <taxon>rosids</taxon>
        <taxon>fabids</taxon>
        <taxon>Malpighiales</taxon>
        <taxon>Euphorbiaceae</taxon>
        <taxon>Crotonoideae</taxon>
        <taxon>Micrandreae</taxon>
        <taxon>Hevea</taxon>
    </lineage>
</organism>
<dbReference type="EMBL" id="JAAGAX010000017">
    <property type="protein sequence ID" value="KAF2286652.1"/>
    <property type="molecule type" value="Genomic_DNA"/>
</dbReference>
<evidence type="ECO:0008006" key="4">
    <source>
        <dbReference type="Google" id="ProtNLM"/>
    </source>
</evidence>
<proteinExistence type="predicted"/>
<dbReference type="PANTHER" id="PTHR47481">
    <property type="match status" value="1"/>
</dbReference>
<name>A0A6A6KCQ9_HEVBR</name>
<feature type="region of interest" description="Disordered" evidence="1">
    <location>
        <begin position="198"/>
        <end position="281"/>
    </location>
</feature>